<dbReference type="PROSITE" id="PS51192">
    <property type="entry name" value="HELICASE_ATP_BIND_1"/>
    <property type="match status" value="1"/>
</dbReference>
<feature type="DNA-binding region" description="HMG box" evidence="14">
    <location>
        <begin position="1"/>
        <end position="36"/>
    </location>
</feature>
<evidence type="ECO:0000256" key="12">
    <source>
        <dbReference type="ARBA" id="ARBA00023242"/>
    </source>
</evidence>
<dbReference type="InterPro" id="IPR049730">
    <property type="entry name" value="SNF2/RAD54-like_C"/>
</dbReference>
<dbReference type="SUPFAM" id="SSF47370">
    <property type="entry name" value="Bromodomain"/>
    <property type="match status" value="3"/>
</dbReference>
<keyword evidence="7" id="KW-0862">Zinc</keyword>
<dbReference type="PROSITE" id="PS50013">
    <property type="entry name" value="CHROMO_2"/>
    <property type="match status" value="1"/>
</dbReference>
<evidence type="ECO:0000256" key="4">
    <source>
        <dbReference type="ARBA" id="ARBA00022741"/>
    </source>
</evidence>
<dbReference type="GO" id="GO:0016787">
    <property type="term" value="F:hydrolase activity"/>
    <property type="evidence" value="ECO:0007669"/>
    <property type="project" value="UniProtKB-KW"/>
</dbReference>
<keyword evidence="5" id="KW-0863">Zinc-finger</keyword>
<feature type="region of interest" description="Disordered" evidence="15">
    <location>
        <begin position="1900"/>
        <end position="2043"/>
    </location>
</feature>
<dbReference type="CDD" id="cd18793">
    <property type="entry name" value="SF2_C_SNF"/>
    <property type="match status" value="1"/>
</dbReference>
<dbReference type="PANTHER" id="PTHR45623">
    <property type="entry name" value="CHROMODOMAIN-HELICASE-DNA-BINDING PROTEIN 3-RELATED-RELATED"/>
    <property type="match status" value="1"/>
</dbReference>
<feature type="compositionally biased region" description="Basic and acidic residues" evidence="15">
    <location>
        <begin position="1516"/>
        <end position="1538"/>
    </location>
</feature>
<keyword evidence="6" id="KW-0378">Hydrolase</keyword>
<dbReference type="GO" id="GO:0005524">
    <property type="term" value="F:ATP binding"/>
    <property type="evidence" value="ECO:0007669"/>
    <property type="project" value="UniProtKB-KW"/>
</dbReference>
<evidence type="ECO:0000256" key="15">
    <source>
        <dbReference type="SAM" id="MobiDB-lite"/>
    </source>
</evidence>
<dbReference type="CDD" id="cd00136">
    <property type="entry name" value="PDZ_canonical"/>
    <property type="match status" value="1"/>
</dbReference>
<evidence type="ECO:0000259" key="16">
    <source>
        <dbReference type="PROSITE" id="PS50013"/>
    </source>
</evidence>
<dbReference type="InterPro" id="IPR036427">
    <property type="entry name" value="Bromodomain-like_sf"/>
</dbReference>
<dbReference type="Gene3D" id="2.30.42.10">
    <property type="match status" value="1"/>
</dbReference>
<evidence type="ECO:0000259" key="17">
    <source>
        <dbReference type="PROSITE" id="PS50014"/>
    </source>
</evidence>
<organism evidence="21">
    <name type="scientific">Entomoneis paludosa</name>
    <dbReference type="NCBI Taxonomy" id="265537"/>
    <lineage>
        <taxon>Eukaryota</taxon>
        <taxon>Sar</taxon>
        <taxon>Stramenopiles</taxon>
        <taxon>Ochrophyta</taxon>
        <taxon>Bacillariophyta</taxon>
        <taxon>Bacillariophyceae</taxon>
        <taxon>Bacillariophycidae</taxon>
        <taxon>Entomoneidaceae</taxon>
        <taxon>Entomoneis</taxon>
    </lineage>
</organism>
<dbReference type="InterPro" id="IPR036910">
    <property type="entry name" value="HMG_box_dom_sf"/>
</dbReference>
<dbReference type="InterPro" id="IPR038718">
    <property type="entry name" value="SNF2-like_sf"/>
</dbReference>
<feature type="domain" description="Bromo" evidence="17">
    <location>
        <begin position="1796"/>
        <end position="1866"/>
    </location>
</feature>
<dbReference type="Pfam" id="PF00628">
    <property type="entry name" value="PHD"/>
    <property type="match status" value="1"/>
</dbReference>
<feature type="compositionally biased region" description="Basic and acidic residues" evidence="15">
    <location>
        <begin position="2019"/>
        <end position="2043"/>
    </location>
</feature>
<feature type="domain" description="Bromo" evidence="17">
    <location>
        <begin position="2112"/>
        <end position="2186"/>
    </location>
</feature>
<dbReference type="EMBL" id="HBHT01013730">
    <property type="protein sequence ID" value="CAD9959497.1"/>
    <property type="molecule type" value="Transcribed_RNA"/>
</dbReference>
<dbReference type="PROSITE" id="PS00633">
    <property type="entry name" value="BROMODOMAIN_1"/>
    <property type="match status" value="1"/>
</dbReference>
<feature type="compositionally biased region" description="Basic residues" evidence="15">
    <location>
        <begin position="1989"/>
        <end position="1999"/>
    </location>
</feature>
<feature type="compositionally biased region" description="Basic and acidic residues" evidence="15">
    <location>
        <begin position="610"/>
        <end position="623"/>
    </location>
</feature>
<dbReference type="Gene3D" id="1.20.920.10">
    <property type="entry name" value="Bromodomain-like"/>
    <property type="match status" value="3"/>
</dbReference>
<dbReference type="InterPro" id="IPR027417">
    <property type="entry name" value="P-loop_NTPase"/>
</dbReference>
<evidence type="ECO:0000256" key="3">
    <source>
        <dbReference type="ARBA" id="ARBA00022737"/>
    </source>
</evidence>
<dbReference type="InterPro" id="IPR013083">
    <property type="entry name" value="Znf_RING/FYVE/PHD"/>
</dbReference>
<dbReference type="SMART" id="SM00490">
    <property type="entry name" value="HELICc"/>
    <property type="match status" value="1"/>
</dbReference>
<feature type="compositionally biased region" description="Acidic residues" evidence="15">
    <location>
        <begin position="1550"/>
        <end position="1568"/>
    </location>
</feature>
<dbReference type="InterPro" id="IPR001487">
    <property type="entry name" value="Bromodomain"/>
</dbReference>
<reference evidence="21" key="1">
    <citation type="submission" date="2021-01" db="EMBL/GenBank/DDBJ databases">
        <authorList>
            <person name="Corre E."/>
            <person name="Pelletier E."/>
            <person name="Niang G."/>
            <person name="Scheremetjew M."/>
            <person name="Finn R."/>
            <person name="Kale V."/>
            <person name="Holt S."/>
            <person name="Cochrane G."/>
            <person name="Meng A."/>
            <person name="Brown T."/>
            <person name="Cohen L."/>
        </authorList>
    </citation>
    <scope>NUCLEOTIDE SEQUENCE</scope>
    <source>
        <strain evidence="21">CCMP125</strain>
    </source>
</reference>
<dbReference type="SUPFAM" id="SSF50156">
    <property type="entry name" value="PDZ domain-like"/>
    <property type="match status" value="1"/>
</dbReference>
<dbReference type="Pfam" id="PF00271">
    <property type="entry name" value="Helicase_C"/>
    <property type="match status" value="1"/>
</dbReference>
<evidence type="ECO:0000313" key="21">
    <source>
        <dbReference type="EMBL" id="CAD9959497.1"/>
    </source>
</evidence>
<feature type="region of interest" description="Disordered" evidence="15">
    <location>
        <begin position="1681"/>
        <end position="1727"/>
    </location>
</feature>
<keyword evidence="12 14" id="KW-0539">Nucleus</keyword>
<feature type="compositionally biased region" description="Basic residues" evidence="15">
    <location>
        <begin position="1928"/>
        <end position="1942"/>
    </location>
</feature>
<feature type="compositionally biased region" description="Basic and acidic residues" evidence="15">
    <location>
        <begin position="1639"/>
        <end position="1666"/>
    </location>
</feature>
<dbReference type="PROSITE" id="PS50014">
    <property type="entry name" value="BROMODOMAIN_2"/>
    <property type="match status" value="3"/>
</dbReference>
<evidence type="ECO:0000259" key="19">
    <source>
        <dbReference type="PROSITE" id="PS51192"/>
    </source>
</evidence>
<dbReference type="InterPro" id="IPR018359">
    <property type="entry name" value="Bromodomain_CS"/>
</dbReference>
<comment type="subcellular location">
    <subcellularLocation>
        <location evidence="1">Nucleus</location>
    </subcellularLocation>
</comment>
<feature type="domain" description="HMG box" evidence="18">
    <location>
        <begin position="1"/>
        <end position="36"/>
    </location>
</feature>
<feature type="region of interest" description="Disordered" evidence="15">
    <location>
        <begin position="1501"/>
        <end position="1578"/>
    </location>
</feature>
<feature type="region of interest" description="Disordered" evidence="15">
    <location>
        <begin position="1639"/>
        <end position="1668"/>
    </location>
</feature>
<dbReference type="InterPro" id="IPR009071">
    <property type="entry name" value="HMG_box_dom"/>
</dbReference>
<feature type="domain" description="Helicase C-terminal" evidence="20">
    <location>
        <begin position="1235"/>
        <end position="1385"/>
    </location>
</feature>
<keyword evidence="8" id="KW-0067">ATP-binding</keyword>
<dbReference type="PROSITE" id="PS51194">
    <property type="entry name" value="HELICASE_CTER"/>
    <property type="match status" value="1"/>
</dbReference>
<feature type="domain" description="Helicase ATP-binding" evidence="19">
    <location>
        <begin position="902"/>
        <end position="1084"/>
    </location>
</feature>
<dbReference type="SUPFAM" id="SSF54160">
    <property type="entry name" value="Chromo domain-like"/>
    <property type="match status" value="1"/>
</dbReference>
<dbReference type="SMART" id="SM00297">
    <property type="entry name" value="BROMO"/>
    <property type="match status" value="3"/>
</dbReference>
<keyword evidence="9" id="KW-0805">Transcription regulation</keyword>
<evidence type="ECO:0000259" key="20">
    <source>
        <dbReference type="PROSITE" id="PS51194"/>
    </source>
</evidence>
<evidence type="ECO:0000259" key="18">
    <source>
        <dbReference type="PROSITE" id="PS50118"/>
    </source>
</evidence>
<dbReference type="PROSITE" id="PS50118">
    <property type="entry name" value="HMG_BOX_2"/>
    <property type="match status" value="1"/>
</dbReference>
<dbReference type="Pfam" id="PF00385">
    <property type="entry name" value="Chromo"/>
    <property type="match status" value="1"/>
</dbReference>
<dbReference type="CDD" id="cd04369">
    <property type="entry name" value="Bromodomain"/>
    <property type="match status" value="3"/>
</dbReference>
<dbReference type="InterPro" id="IPR023779">
    <property type="entry name" value="Chromodomain_CS"/>
</dbReference>
<feature type="compositionally biased region" description="Basic and acidic residues" evidence="15">
    <location>
        <begin position="1959"/>
        <end position="1970"/>
    </location>
</feature>
<dbReference type="InterPro" id="IPR016197">
    <property type="entry name" value="Chromo-like_dom_sf"/>
</dbReference>
<dbReference type="InterPro" id="IPR014001">
    <property type="entry name" value="Helicase_ATP-bd"/>
</dbReference>
<feature type="region of interest" description="Disordered" evidence="15">
    <location>
        <begin position="538"/>
        <end position="657"/>
    </location>
</feature>
<sequence length="2212" mass="251299">MMGNTWQTLTEEERKPFIDLAKEESKQYDRERLLLEKAQRPTEVWQPIRRCLMVLDRLVNDSFAEIFLLPVDKNDFPDYEEIIDSPMDLQTVRTKLSSKKYQAPEQFARDMRKIWNNCKIYNMHGSAIWHVADYMSKQFERLYHAWVLEYRERYLRWAEPRARPWEHSCRAHDGKCGTNDHEMVLCDHCDAMYGIKCLAPPLKKVPSRAWHCPECKPKLKSVKGARMLSAVAENAARKRAELGDVPKKKVKQTMYLVKWSGLGYENCTWETRADINDDELIATYRRLNNRAADDSQLPIATVEKVLAETKHVHNDPTKEISIASTLKTQLYAQTRAFQFSRFGSDFPSQLCSECGPKSDAMVRCVKSGDSTTAYSRPVVECLSDLLFRVERGMKLEPEHSVLALPPPMTGEYDATIPITSKGLLMNVGEIHGSVAFLGYRQFPDGTKGPAELNNLIRNVGDKIIAVDGKSTVGKSFKEVISMLRESGKNKYAYMRFLESKFSVCEGDLASVGTKGRYAIEELRKKFSNDRQRFVVQRLQDGGENQANIDLAPVDPDQGDSDAESEAGSEGEFQPDSDDEELIATANVKEVDELSNSDKDASENDDVSGDDEGKDKALKKEPKEAMSTPETPKAMKVVEEVETDVSEPAPVGVVSQHENTRSLGYRLLDTDLGYSSDEGGDEDCAFFLDGVDGTFYKEKDFASEKGLRPAAKKKSESDKSKNDTLPAKQIDFLALGDQAKLACASAIFPIEPDADEFADYPLPADKEKEEEVDPSQETTQEVKRSTVKVEQISITTGEIIHVWANIEAAAATLQLRLDQLKQLLSGEYDEDLGDEVGGYKWRYAAAGAKVTAGANSSRGAGGKKAKQAWLEFREKLYDPSEPHPYKNNNRLRDYQVDGVNWLASTWYKKQGAILADEMGLGKTVQIVSFIEHIFRVEKLARPYLVVVPLSTVEHWRREFEGWTDMVCCIYHDRQRIWRDIMREYEWYYDDRPHTADFLKFDVLVTTYDTLISDFDILSQIPFRVAVVDEAHRLRNQKGKLLECMREISAKGTLQYGFQSRVLISGTPLQNDLTELWTLLNFIEPFKFPDLNDFQYRFGNMASREQVENLQMMISPYMLRRVKEDVAKDIPAKEETVIDVELTSIQKQYYRAIFEHNHAFLNMGGSRTTAPKLMNIQMELRKVCNHPFLLEGVEHRESERQFQEFLDNGKFQGKSAEDQQHLLNEHGYIMTSGKMVLLDKLLPKLRQEGHKVLIFSQMVKMLDLLSEYCEFRDFRFERLDGRIRGAERQKAIDRFESEDDSFIFMLSTRAGGVGINLTAADICIIFDSDWNPQNDVQAQARCHRIGQSKEVKVFRLITSRSFEQEMFERASKKLGLEQAVLGTFEKEKEDDKPTQKEMEQLLKRGAYALLEDDNDAITREFCTDDIDAILAKRTRTRVVEGTKTASWLNKQGMAVSKSRFAAEAGGGDLDMDDPLFWQKVMPDFVTPGLIMQKLNDLVDEIEGKVRGPGRGRGRWKKSGKDGETPSKESQKEKTDEEKAGDGGADTLLSNENLDDELPDEDAAEEDDDDKSEEKFQLSRTYQRKVAKFMSDLKSMMQGVLDEEEEEGAPAEEKNICQKLLLTVSVKEKIFNETQRREARHLLKQMEGDRRRRCRTSEQPKKKPARNIDDDVVNVIPEELRIAGRKRKQKRRKREDIDEEDEVQGPKRRKQNSAGGYVGEDGYLHHSDSEADWSDVGEDLYGAGGNKKKDSISRKEARRRRTWGADDDAATAAGRAWPVFPRHVVKKVLTTVLDEVMKYDEDKGGVFSEAVSKEDFPEYYDQIQKPMDYGTMRKKLENGEYRSAQAMQKDFVLILQNCRTFNAATSDIVKEARQQHLMRPGILKQAAAQHDLFLAEDGSVLEITDDDKSPKKGKKGKQKDNGDEEGSSKPIPKKKKAPAKSKKNGNKVSKSEDPDETDTEESQAKASEEEPVSKPRIRIKMKADVAGGESKAKRKLPSKRRRQGEEEGDDSMPEPIPKKSKKKDEKNVKAAARNEKRKSDQAAALEKKKEAEAATLKAMKAQFFSLSTWKKAKSSLDGTFKAARDFLESQGPWMLPDIPDDKFSDVAKETLTRLKKIDRYSVFAEPVTEDEAPGYLEIVEHPMDFASMREKVNNGEYGEGSDASAKLYKDVVLIFDNCLMYNDEDGEIAEEAIRIMGLVPEAYVSACLAVAKKNK</sequence>
<evidence type="ECO:0000256" key="9">
    <source>
        <dbReference type="ARBA" id="ARBA00023015"/>
    </source>
</evidence>
<dbReference type="Gene3D" id="3.40.50.300">
    <property type="entry name" value="P-loop containing nucleotide triphosphate hydrolases"/>
    <property type="match status" value="1"/>
</dbReference>
<dbReference type="GO" id="GO:0008270">
    <property type="term" value="F:zinc ion binding"/>
    <property type="evidence" value="ECO:0007669"/>
    <property type="project" value="UniProtKB-KW"/>
</dbReference>
<proteinExistence type="predicted"/>
<evidence type="ECO:0000256" key="1">
    <source>
        <dbReference type="ARBA" id="ARBA00004123"/>
    </source>
</evidence>
<dbReference type="GO" id="GO:0005634">
    <property type="term" value="C:nucleus"/>
    <property type="evidence" value="ECO:0007669"/>
    <property type="project" value="UniProtKB-SubCell"/>
</dbReference>
<dbReference type="CDD" id="cd00084">
    <property type="entry name" value="HMG-box_SF"/>
    <property type="match status" value="1"/>
</dbReference>
<dbReference type="SUPFAM" id="SSF47095">
    <property type="entry name" value="HMG-box"/>
    <property type="match status" value="1"/>
</dbReference>
<dbReference type="PROSITE" id="PS00598">
    <property type="entry name" value="CHROMO_1"/>
    <property type="match status" value="1"/>
</dbReference>
<keyword evidence="10 13" id="KW-0103">Bromodomain</keyword>
<evidence type="ECO:0000256" key="8">
    <source>
        <dbReference type="ARBA" id="ARBA00022840"/>
    </source>
</evidence>
<feature type="compositionally biased region" description="Basic residues" evidence="15">
    <location>
        <begin position="1681"/>
        <end position="1690"/>
    </location>
</feature>
<accession>A0A7S2Y8G8</accession>
<dbReference type="InterPro" id="IPR001650">
    <property type="entry name" value="Helicase_C-like"/>
</dbReference>
<keyword evidence="14" id="KW-0238">DNA-binding</keyword>
<dbReference type="Pfam" id="PF00176">
    <property type="entry name" value="SNF2-rel_dom"/>
    <property type="match status" value="1"/>
</dbReference>
<dbReference type="InterPro" id="IPR000953">
    <property type="entry name" value="Chromo/chromo_shadow_dom"/>
</dbReference>
<dbReference type="Pfam" id="PF00439">
    <property type="entry name" value="Bromodomain"/>
    <property type="match status" value="3"/>
</dbReference>
<dbReference type="GO" id="GO:0003677">
    <property type="term" value="F:DNA binding"/>
    <property type="evidence" value="ECO:0007669"/>
    <property type="project" value="UniProtKB-UniRule"/>
</dbReference>
<dbReference type="Gene3D" id="3.40.50.10810">
    <property type="entry name" value="Tandem AAA-ATPase domain"/>
    <property type="match status" value="1"/>
</dbReference>
<keyword evidence="2" id="KW-0479">Metal-binding</keyword>
<feature type="compositionally biased region" description="Basic residues" evidence="15">
    <location>
        <begin position="1505"/>
        <end position="1515"/>
    </location>
</feature>
<gene>
    <name evidence="21" type="ORF">APAL1065_LOCUS9215</name>
</gene>
<dbReference type="InterPro" id="IPR000330">
    <property type="entry name" value="SNF2_N"/>
</dbReference>
<evidence type="ECO:0000256" key="6">
    <source>
        <dbReference type="ARBA" id="ARBA00022801"/>
    </source>
</evidence>
<feature type="region of interest" description="Disordered" evidence="15">
    <location>
        <begin position="1739"/>
        <end position="1765"/>
    </location>
</feature>
<evidence type="ECO:0000256" key="5">
    <source>
        <dbReference type="ARBA" id="ARBA00022771"/>
    </source>
</evidence>
<dbReference type="SMART" id="SM00487">
    <property type="entry name" value="DEXDc"/>
    <property type="match status" value="1"/>
</dbReference>
<dbReference type="PRINTS" id="PR00503">
    <property type="entry name" value="BROMODOMAIN"/>
</dbReference>
<dbReference type="InterPro" id="IPR019787">
    <property type="entry name" value="Znf_PHD-finger"/>
</dbReference>
<dbReference type="Gene3D" id="3.30.40.10">
    <property type="entry name" value="Zinc/RING finger domain, C3HC4 (zinc finger)"/>
    <property type="match status" value="1"/>
</dbReference>
<dbReference type="InterPro" id="IPR036034">
    <property type="entry name" value="PDZ_sf"/>
</dbReference>
<evidence type="ECO:0000256" key="7">
    <source>
        <dbReference type="ARBA" id="ARBA00022833"/>
    </source>
</evidence>
<dbReference type="Gene3D" id="2.40.50.40">
    <property type="match status" value="1"/>
</dbReference>
<evidence type="ECO:0000256" key="14">
    <source>
        <dbReference type="PROSITE-ProRule" id="PRU00267"/>
    </source>
</evidence>
<keyword evidence="3" id="KW-0677">Repeat</keyword>
<protein>
    <submittedName>
        <fullName evidence="21">Uncharacterized protein</fullName>
    </submittedName>
</protein>
<keyword evidence="11" id="KW-0804">Transcription</keyword>
<keyword evidence="4" id="KW-0547">Nucleotide-binding</keyword>
<feature type="compositionally biased region" description="Acidic residues" evidence="15">
    <location>
        <begin position="556"/>
        <end position="581"/>
    </location>
</feature>
<feature type="domain" description="Chromo" evidence="16">
    <location>
        <begin position="230"/>
        <end position="296"/>
    </location>
</feature>
<feature type="compositionally biased region" description="Basic and acidic residues" evidence="15">
    <location>
        <begin position="588"/>
        <end position="601"/>
    </location>
</feature>
<evidence type="ECO:0000256" key="2">
    <source>
        <dbReference type="ARBA" id="ARBA00022723"/>
    </source>
</evidence>
<dbReference type="SUPFAM" id="SSF52540">
    <property type="entry name" value="P-loop containing nucleoside triphosphate hydrolases"/>
    <property type="match status" value="2"/>
</dbReference>
<dbReference type="InterPro" id="IPR023780">
    <property type="entry name" value="Chromo_domain"/>
</dbReference>
<feature type="domain" description="Bromo" evidence="17">
    <location>
        <begin position="59"/>
        <end position="129"/>
    </location>
</feature>
<dbReference type="SMART" id="SM00298">
    <property type="entry name" value="CHROMO"/>
    <property type="match status" value="1"/>
</dbReference>
<name>A0A7S2Y8G8_9STRA</name>
<evidence type="ECO:0000256" key="10">
    <source>
        <dbReference type="ARBA" id="ARBA00023117"/>
    </source>
</evidence>
<evidence type="ECO:0000256" key="13">
    <source>
        <dbReference type="PROSITE-ProRule" id="PRU00035"/>
    </source>
</evidence>
<evidence type="ECO:0000256" key="11">
    <source>
        <dbReference type="ARBA" id="ARBA00023163"/>
    </source>
</evidence>